<dbReference type="GO" id="GO:0009073">
    <property type="term" value="P:aromatic amino acid family biosynthetic process"/>
    <property type="evidence" value="ECO:0007669"/>
    <property type="project" value="UniProtKB-KW"/>
</dbReference>
<dbReference type="GO" id="GO:0008652">
    <property type="term" value="P:amino acid biosynthetic process"/>
    <property type="evidence" value="ECO:0007669"/>
    <property type="project" value="UniProtKB-KW"/>
</dbReference>
<gene>
    <name evidence="7" type="ORF">METZ01_LOCUS456013</name>
</gene>
<dbReference type="Gene3D" id="3.40.50.300">
    <property type="entry name" value="P-loop containing nucleotide triphosphate hydrolases"/>
    <property type="match status" value="1"/>
</dbReference>
<dbReference type="PANTHER" id="PTHR21087">
    <property type="entry name" value="SHIKIMATE KINASE"/>
    <property type="match status" value="1"/>
</dbReference>
<dbReference type="SUPFAM" id="SSF52540">
    <property type="entry name" value="P-loop containing nucleoside triphosphate hydrolases"/>
    <property type="match status" value="1"/>
</dbReference>
<dbReference type="AlphaFoldDB" id="A0A383A6F9"/>
<evidence type="ECO:0000256" key="1">
    <source>
        <dbReference type="ARBA" id="ARBA00022605"/>
    </source>
</evidence>
<keyword evidence="5" id="KW-0067">ATP-binding</keyword>
<dbReference type="EMBL" id="UINC01189462">
    <property type="protein sequence ID" value="SVE03159.1"/>
    <property type="molecule type" value="Genomic_DNA"/>
</dbReference>
<dbReference type="GO" id="GO:0005829">
    <property type="term" value="C:cytosol"/>
    <property type="evidence" value="ECO:0007669"/>
    <property type="project" value="TreeGrafter"/>
</dbReference>
<keyword evidence="4" id="KW-0418">Kinase</keyword>
<evidence type="ECO:0000256" key="6">
    <source>
        <dbReference type="ARBA" id="ARBA00023141"/>
    </source>
</evidence>
<dbReference type="PRINTS" id="PR01100">
    <property type="entry name" value="SHIKIMTKNASE"/>
</dbReference>
<keyword evidence="6" id="KW-0057">Aromatic amino acid biosynthesis</keyword>
<keyword evidence="1" id="KW-0028">Amino-acid biosynthesis</keyword>
<dbReference type="Pfam" id="PF01202">
    <property type="entry name" value="SKI"/>
    <property type="match status" value="1"/>
</dbReference>
<sequence length="170" mass="19403">MKSKKNLVLLGMMGSGKSIIGNLISKKLKLKFIDIDNVIEKEANMNIAEIFSKKGENFFRNLEEKITIKSLKSSNGVISLGGGGFVNEKIKKEVITNNFSFWLNWNNATLLNRIKNSHKRPIAFCSSDQELLELIEKRKKIYSDADFEINCNKLSKTEIVKKIIILYEDN</sequence>
<dbReference type="GO" id="GO:0005524">
    <property type="term" value="F:ATP binding"/>
    <property type="evidence" value="ECO:0007669"/>
    <property type="project" value="UniProtKB-KW"/>
</dbReference>
<name>A0A383A6F9_9ZZZZ</name>
<organism evidence="7">
    <name type="scientific">marine metagenome</name>
    <dbReference type="NCBI Taxonomy" id="408172"/>
    <lineage>
        <taxon>unclassified sequences</taxon>
        <taxon>metagenomes</taxon>
        <taxon>ecological metagenomes</taxon>
    </lineage>
</organism>
<evidence type="ECO:0000256" key="5">
    <source>
        <dbReference type="ARBA" id="ARBA00022840"/>
    </source>
</evidence>
<evidence type="ECO:0000256" key="3">
    <source>
        <dbReference type="ARBA" id="ARBA00022741"/>
    </source>
</evidence>
<dbReference type="PANTHER" id="PTHR21087:SF16">
    <property type="entry name" value="SHIKIMATE KINASE 1, CHLOROPLASTIC"/>
    <property type="match status" value="1"/>
</dbReference>
<evidence type="ECO:0008006" key="8">
    <source>
        <dbReference type="Google" id="ProtNLM"/>
    </source>
</evidence>
<keyword evidence="2" id="KW-0808">Transferase</keyword>
<evidence type="ECO:0000256" key="2">
    <source>
        <dbReference type="ARBA" id="ARBA00022679"/>
    </source>
</evidence>
<evidence type="ECO:0000256" key="4">
    <source>
        <dbReference type="ARBA" id="ARBA00022777"/>
    </source>
</evidence>
<protein>
    <recommendedName>
        <fullName evidence="8">Shikimate kinase</fullName>
    </recommendedName>
</protein>
<dbReference type="GO" id="GO:0004765">
    <property type="term" value="F:shikimate kinase activity"/>
    <property type="evidence" value="ECO:0007669"/>
    <property type="project" value="TreeGrafter"/>
</dbReference>
<keyword evidence="3" id="KW-0547">Nucleotide-binding</keyword>
<dbReference type="HAMAP" id="MF_00109">
    <property type="entry name" value="Shikimate_kinase"/>
    <property type="match status" value="1"/>
</dbReference>
<proteinExistence type="inferred from homology"/>
<dbReference type="InterPro" id="IPR031322">
    <property type="entry name" value="Shikimate/glucono_kinase"/>
</dbReference>
<reference evidence="7" key="1">
    <citation type="submission" date="2018-05" db="EMBL/GenBank/DDBJ databases">
        <authorList>
            <person name="Lanie J.A."/>
            <person name="Ng W.-L."/>
            <person name="Kazmierczak K.M."/>
            <person name="Andrzejewski T.M."/>
            <person name="Davidsen T.M."/>
            <person name="Wayne K.J."/>
            <person name="Tettelin H."/>
            <person name="Glass J.I."/>
            <person name="Rusch D."/>
            <person name="Podicherti R."/>
            <person name="Tsui H.-C.T."/>
            <person name="Winkler M.E."/>
        </authorList>
    </citation>
    <scope>NUCLEOTIDE SEQUENCE</scope>
</reference>
<evidence type="ECO:0000313" key="7">
    <source>
        <dbReference type="EMBL" id="SVE03159.1"/>
    </source>
</evidence>
<accession>A0A383A6F9</accession>
<dbReference type="CDD" id="cd00464">
    <property type="entry name" value="SK"/>
    <property type="match status" value="1"/>
</dbReference>
<dbReference type="InterPro" id="IPR027417">
    <property type="entry name" value="P-loop_NTPase"/>
</dbReference>
<dbReference type="InterPro" id="IPR000623">
    <property type="entry name" value="Shikimate_kinase/TSH1"/>
</dbReference>